<reference evidence="2 3" key="1">
    <citation type="submission" date="2013-05" db="EMBL/GenBank/DDBJ databases">
        <title>Genome assembly of Chondromyces apiculatus DSM 436.</title>
        <authorList>
            <person name="Sharma G."/>
            <person name="Khatri I."/>
            <person name="Kaur C."/>
            <person name="Mayilraj S."/>
            <person name="Subramanian S."/>
        </authorList>
    </citation>
    <scope>NUCLEOTIDE SEQUENCE [LARGE SCALE GENOMIC DNA]</scope>
    <source>
        <strain evidence="2 3">DSM 436</strain>
    </source>
</reference>
<dbReference type="RefSeq" id="WP_044249574.1">
    <property type="nucleotide sequence ID" value="NZ_ASRX01000083.1"/>
</dbReference>
<dbReference type="AlphaFoldDB" id="A0A017SWL4"/>
<proteinExistence type="predicted"/>
<evidence type="ECO:0000313" key="2">
    <source>
        <dbReference type="EMBL" id="EYF01368.1"/>
    </source>
</evidence>
<accession>A0A017SWL4</accession>
<evidence type="ECO:0000256" key="1">
    <source>
        <dbReference type="SAM" id="SignalP"/>
    </source>
</evidence>
<comment type="caution">
    <text evidence="2">The sequence shown here is derived from an EMBL/GenBank/DDBJ whole genome shotgun (WGS) entry which is preliminary data.</text>
</comment>
<dbReference type="STRING" id="1192034.CAP_8410"/>
<protein>
    <submittedName>
        <fullName evidence="2">Uncharacterized protein</fullName>
    </submittedName>
</protein>
<feature type="signal peptide" evidence="1">
    <location>
        <begin position="1"/>
        <end position="29"/>
    </location>
</feature>
<name>A0A017SWL4_9BACT</name>
<dbReference type="Proteomes" id="UP000019678">
    <property type="component" value="Unassembled WGS sequence"/>
</dbReference>
<gene>
    <name evidence="2" type="ORF">CAP_8410</name>
</gene>
<feature type="chain" id="PRO_5001499964" evidence="1">
    <location>
        <begin position="30"/>
        <end position="109"/>
    </location>
</feature>
<dbReference type="EMBL" id="ASRX01000083">
    <property type="protein sequence ID" value="EYF01368.1"/>
    <property type="molecule type" value="Genomic_DNA"/>
</dbReference>
<evidence type="ECO:0000313" key="3">
    <source>
        <dbReference type="Proteomes" id="UP000019678"/>
    </source>
</evidence>
<dbReference type="OrthoDB" id="5520721at2"/>
<keyword evidence="1" id="KW-0732">Signal</keyword>
<organism evidence="2 3">
    <name type="scientific">Chondromyces apiculatus DSM 436</name>
    <dbReference type="NCBI Taxonomy" id="1192034"/>
    <lineage>
        <taxon>Bacteria</taxon>
        <taxon>Pseudomonadati</taxon>
        <taxon>Myxococcota</taxon>
        <taxon>Polyangia</taxon>
        <taxon>Polyangiales</taxon>
        <taxon>Polyangiaceae</taxon>
        <taxon>Chondromyces</taxon>
    </lineage>
</organism>
<sequence>MQFTTATRSLGLALGLATAISLGSPLAAADTREAAHTEDASGFAVGARLQAVDSVTVSQAEIAKGSKVSVIKLQHRQGHIASIDVELADGFIARVPIQKARSAFRVIDN</sequence>
<keyword evidence="3" id="KW-1185">Reference proteome</keyword>